<dbReference type="AlphaFoldDB" id="A0A9Q0LAS3"/>
<dbReference type="EMBL" id="JAPDFW010000104">
    <property type="protein sequence ID" value="KAJ5069437.1"/>
    <property type="molecule type" value="Genomic_DNA"/>
</dbReference>
<comment type="caution">
    <text evidence="1">The sequence shown here is derived from an EMBL/GenBank/DDBJ whole genome shotgun (WGS) entry which is preliminary data.</text>
</comment>
<name>A0A9Q0LAS3_ANAIG</name>
<protein>
    <submittedName>
        <fullName evidence="1">Uncharacterized protein</fullName>
    </submittedName>
</protein>
<accession>A0A9Q0LAS3</accession>
<gene>
    <name evidence="1" type="ORF">M0811_11609</name>
</gene>
<evidence type="ECO:0000313" key="1">
    <source>
        <dbReference type="EMBL" id="KAJ5069437.1"/>
    </source>
</evidence>
<sequence>MNEKLGYYFFSRNSFEKKYGKNFDEDYFCFFKNQITISQLQKRTPISLHSHFALKCITHTNSLKYSIIKNN</sequence>
<evidence type="ECO:0000313" key="2">
    <source>
        <dbReference type="Proteomes" id="UP001149090"/>
    </source>
</evidence>
<organism evidence="1 2">
    <name type="scientific">Anaeramoeba ignava</name>
    <name type="common">Anaerobic marine amoeba</name>
    <dbReference type="NCBI Taxonomy" id="1746090"/>
    <lineage>
        <taxon>Eukaryota</taxon>
        <taxon>Metamonada</taxon>
        <taxon>Anaeramoebidae</taxon>
        <taxon>Anaeramoeba</taxon>
    </lineage>
</organism>
<keyword evidence="2" id="KW-1185">Reference proteome</keyword>
<reference evidence="1" key="1">
    <citation type="submission" date="2022-10" db="EMBL/GenBank/DDBJ databases">
        <title>Novel sulphate-reducing endosymbionts in the free-living metamonad Anaeramoeba.</title>
        <authorList>
            <person name="Jerlstrom-Hultqvist J."/>
            <person name="Cepicka I."/>
            <person name="Gallot-Lavallee L."/>
            <person name="Salas-Leiva D."/>
            <person name="Curtis B.A."/>
            <person name="Zahonova K."/>
            <person name="Pipaliya S."/>
            <person name="Dacks J."/>
            <person name="Roger A.J."/>
        </authorList>
    </citation>
    <scope>NUCLEOTIDE SEQUENCE</scope>
    <source>
        <strain evidence="1">BMAN</strain>
    </source>
</reference>
<proteinExistence type="predicted"/>
<dbReference type="Proteomes" id="UP001149090">
    <property type="component" value="Unassembled WGS sequence"/>
</dbReference>